<gene>
    <name evidence="5" type="ORF">P4S50_02885</name>
</gene>
<dbReference type="SUPFAM" id="SSF160246">
    <property type="entry name" value="EspE N-terminal domain-like"/>
    <property type="match status" value="1"/>
</dbReference>
<name>A0ABY8EHP5_9FIRM</name>
<sequence length="560" mass="63271">MEYKKIKLGEILISTGKITQEQLEKALKEQKNSKKKLGQILIDNNIITEQDIIEILEFQLGIPHINLDNFVIDEEVPLLISESLARRYELIPIRKEKGKLMVAMVDPLNIFAIDDVKIATNMDIEPCICSQHDILNAIDRSYGKEVAEKAIEDFKRQYEVDNITDLDEEILNDINNAPVVRLVNSIIKQAIKAKASDIHIEPFEENVRIRFRVDGQLQEIMNSAKTTHSAIVTRIKIMGKMDIAEKRVPQDGRIELSIDGKEVDLRISVLPTVFGEKIVIRLLDRSSFLLSKSQLGFTEDNLYRFYKLIENPNGIILITGPTGSGKTTTLYTILRELNQINKNIITVEDPVEYKLHGINQVQVNNKAGLTFANGLRSILRQDPDIVMIGEIRDSETAQIAARAAITGHLVISTMHTNDAPSTITRLIDMGIQPYLISASVVGSIAQRLVRKICTNCKKAYTPSEKEKEILNIVDDTKLYRGEGCPKCYDTGYKGRTSIHEIMNMSKNIRESIDNKEGIDKLRKIAMDEGMIILEDNCKELVLNGITSFEEFMTVAYNNNN</sequence>
<comment type="similarity">
    <text evidence="1">Belongs to the GSP E family.</text>
</comment>
<dbReference type="CDD" id="cd01129">
    <property type="entry name" value="PulE-GspE-like"/>
    <property type="match status" value="1"/>
</dbReference>
<dbReference type="SUPFAM" id="SSF52540">
    <property type="entry name" value="P-loop containing nucleoside triphosphate hydrolases"/>
    <property type="match status" value="1"/>
</dbReference>
<dbReference type="Pfam" id="PF00437">
    <property type="entry name" value="T2SSE"/>
    <property type="match status" value="1"/>
</dbReference>
<dbReference type="Gene3D" id="3.40.50.300">
    <property type="entry name" value="P-loop containing nucleotide triphosphate hydrolases"/>
    <property type="match status" value="1"/>
</dbReference>
<keyword evidence="2" id="KW-0547">Nucleotide-binding</keyword>
<dbReference type="PANTHER" id="PTHR30258">
    <property type="entry name" value="TYPE II SECRETION SYSTEM PROTEIN GSPE-RELATED"/>
    <property type="match status" value="1"/>
</dbReference>
<accession>A0ABY8EHP5</accession>
<dbReference type="Proteomes" id="UP001222800">
    <property type="component" value="Chromosome"/>
</dbReference>
<evidence type="ECO:0000313" key="5">
    <source>
        <dbReference type="EMBL" id="WFD11037.1"/>
    </source>
</evidence>
<dbReference type="SMART" id="SM00382">
    <property type="entry name" value="AAA"/>
    <property type="match status" value="1"/>
</dbReference>
<dbReference type="InterPro" id="IPR003593">
    <property type="entry name" value="AAA+_ATPase"/>
</dbReference>
<dbReference type="InterPro" id="IPR037257">
    <property type="entry name" value="T2SS_E_N_sf"/>
</dbReference>
<dbReference type="InterPro" id="IPR007831">
    <property type="entry name" value="T2SS_GspE_N"/>
</dbReference>
<dbReference type="RefSeq" id="WP_277733001.1">
    <property type="nucleotide sequence ID" value="NZ_CP120733.1"/>
</dbReference>
<dbReference type="Pfam" id="PF05157">
    <property type="entry name" value="MshEN"/>
    <property type="match status" value="1"/>
</dbReference>
<dbReference type="EMBL" id="CP120733">
    <property type="protein sequence ID" value="WFD11037.1"/>
    <property type="molecule type" value="Genomic_DNA"/>
</dbReference>
<dbReference type="Gene3D" id="3.30.450.90">
    <property type="match status" value="1"/>
</dbReference>
<evidence type="ECO:0000259" key="4">
    <source>
        <dbReference type="PROSITE" id="PS00662"/>
    </source>
</evidence>
<keyword evidence="6" id="KW-1185">Reference proteome</keyword>
<dbReference type="Gene3D" id="3.30.300.160">
    <property type="entry name" value="Type II secretion system, protein E, N-terminal domain"/>
    <property type="match status" value="1"/>
</dbReference>
<evidence type="ECO:0000256" key="3">
    <source>
        <dbReference type="ARBA" id="ARBA00022840"/>
    </source>
</evidence>
<dbReference type="PROSITE" id="PS00662">
    <property type="entry name" value="T2SP_E"/>
    <property type="match status" value="1"/>
</dbReference>
<feature type="domain" description="Bacterial type II secretion system protein E" evidence="4">
    <location>
        <begin position="379"/>
        <end position="393"/>
    </location>
</feature>
<evidence type="ECO:0000256" key="1">
    <source>
        <dbReference type="ARBA" id="ARBA00006611"/>
    </source>
</evidence>
<reference evidence="5 6" key="1">
    <citation type="submission" date="2023-03" db="EMBL/GenBank/DDBJ databases">
        <title>Complete genome sequence of Tepidibacter sp. SWIR-1, isolated from a deep-sea hydrothermal vent.</title>
        <authorList>
            <person name="Li X."/>
        </authorList>
    </citation>
    <scope>NUCLEOTIDE SEQUENCE [LARGE SCALE GENOMIC DNA]</scope>
    <source>
        <strain evidence="5 6">SWIR-1</strain>
    </source>
</reference>
<dbReference type="InterPro" id="IPR001482">
    <property type="entry name" value="T2SS/T4SS_dom"/>
</dbReference>
<evidence type="ECO:0000256" key="2">
    <source>
        <dbReference type="ARBA" id="ARBA00022741"/>
    </source>
</evidence>
<proteinExistence type="inferred from homology"/>
<dbReference type="PANTHER" id="PTHR30258:SF1">
    <property type="entry name" value="PROTEIN TRANSPORT PROTEIN HOFB HOMOLOG"/>
    <property type="match status" value="1"/>
</dbReference>
<keyword evidence="3" id="KW-0067">ATP-binding</keyword>
<organism evidence="5 6">
    <name type="scientific">Tepidibacter hydrothermalis</name>
    <dbReference type="NCBI Taxonomy" id="3036126"/>
    <lineage>
        <taxon>Bacteria</taxon>
        <taxon>Bacillati</taxon>
        <taxon>Bacillota</taxon>
        <taxon>Clostridia</taxon>
        <taxon>Peptostreptococcales</taxon>
        <taxon>Peptostreptococcaceae</taxon>
        <taxon>Tepidibacter</taxon>
    </lineage>
</organism>
<dbReference type="InterPro" id="IPR027417">
    <property type="entry name" value="P-loop_NTPase"/>
</dbReference>
<protein>
    <submittedName>
        <fullName evidence="5">ATPase, T2SS/T4P/T4SS family</fullName>
    </submittedName>
</protein>
<evidence type="ECO:0000313" key="6">
    <source>
        <dbReference type="Proteomes" id="UP001222800"/>
    </source>
</evidence>